<name>A0AAE3XKH5_9BACT</name>
<sequence>MKRIFQSAILMGLIVLASCQSEVEKKKAKYEELKQELLQGKGKLDQLEKEITELDPEWKKGNEPNALLVKIEKIKKQPYVHKILARGAVESRQNVEVGAESTGRILQVFALEGKVFKKGQPLVIVDSESIKNQIDEVQINYDLANEIYLKRKRLRENNVGTEVEFLEAKNKKEALEKQLKTLRTNLEYTVVKAPFDGTVDEVFVRQGQVTANGSPLLRFVSLKDMYALSNASERYLGTFSVGDSVDVEFPTLGKTMTLNIDAIGKVIDKVSRTFTVEARIPSGQPNIQPNMVTIMKIADYYNPDAVVVPTNVILEDKHGNYVYTISKDDLDRTVAEKKYVVVESDYEGDAYVSEGLEENDVIIINGHRQATPNTIVQIVK</sequence>
<keyword evidence="4" id="KW-1185">Reference proteome</keyword>
<dbReference type="EMBL" id="JAVDQD010000001">
    <property type="protein sequence ID" value="MDR6238293.1"/>
    <property type="molecule type" value="Genomic_DNA"/>
</dbReference>
<reference evidence="3" key="1">
    <citation type="submission" date="2023-07" db="EMBL/GenBank/DDBJ databases">
        <title>Genomic Encyclopedia of Type Strains, Phase IV (KMG-IV): sequencing the most valuable type-strain genomes for metagenomic binning, comparative biology and taxonomic classification.</title>
        <authorList>
            <person name="Goeker M."/>
        </authorList>
    </citation>
    <scope>NUCLEOTIDE SEQUENCE</scope>
    <source>
        <strain evidence="3">DSM 26174</strain>
    </source>
</reference>
<dbReference type="SUPFAM" id="SSF111369">
    <property type="entry name" value="HlyD-like secretion proteins"/>
    <property type="match status" value="1"/>
</dbReference>
<dbReference type="Gene3D" id="1.10.287.470">
    <property type="entry name" value="Helix hairpin bin"/>
    <property type="match status" value="1"/>
</dbReference>
<proteinExistence type="inferred from homology"/>
<dbReference type="NCBIfam" id="TIGR01730">
    <property type="entry name" value="RND_mfp"/>
    <property type="match status" value="1"/>
</dbReference>
<dbReference type="GO" id="GO:1990281">
    <property type="term" value="C:efflux pump complex"/>
    <property type="evidence" value="ECO:0007669"/>
    <property type="project" value="TreeGrafter"/>
</dbReference>
<dbReference type="Gene3D" id="2.40.50.100">
    <property type="match status" value="1"/>
</dbReference>
<feature type="coiled-coil region" evidence="2">
    <location>
        <begin position="16"/>
        <end position="50"/>
    </location>
</feature>
<dbReference type="GO" id="GO:0015562">
    <property type="term" value="F:efflux transmembrane transporter activity"/>
    <property type="evidence" value="ECO:0007669"/>
    <property type="project" value="TreeGrafter"/>
</dbReference>
<dbReference type="PANTHER" id="PTHR30469">
    <property type="entry name" value="MULTIDRUG RESISTANCE PROTEIN MDTA"/>
    <property type="match status" value="1"/>
</dbReference>
<dbReference type="Gene3D" id="2.40.30.170">
    <property type="match status" value="1"/>
</dbReference>
<feature type="coiled-coil region" evidence="2">
    <location>
        <begin position="158"/>
        <end position="185"/>
    </location>
</feature>
<dbReference type="AlphaFoldDB" id="A0AAE3XKH5"/>
<dbReference type="Proteomes" id="UP001185092">
    <property type="component" value="Unassembled WGS sequence"/>
</dbReference>
<dbReference type="Gene3D" id="2.40.420.20">
    <property type="match status" value="1"/>
</dbReference>
<evidence type="ECO:0000256" key="1">
    <source>
        <dbReference type="ARBA" id="ARBA00009477"/>
    </source>
</evidence>
<comment type="caution">
    <text evidence="3">The sequence shown here is derived from an EMBL/GenBank/DDBJ whole genome shotgun (WGS) entry which is preliminary data.</text>
</comment>
<evidence type="ECO:0000313" key="3">
    <source>
        <dbReference type="EMBL" id="MDR6238293.1"/>
    </source>
</evidence>
<evidence type="ECO:0000313" key="4">
    <source>
        <dbReference type="Proteomes" id="UP001185092"/>
    </source>
</evidence>
<comment type="similarity">
    <text evidence="1">Belongs to the membrane fusion protein (MFP) (TC 8.A.1) family.</text>
</comment>
<dbReference type="InterPro" id="IPR006143">
    <property type="entry name" value="RND_pump_MFP"/>
</dbReference>
<dbReference type="RefSeq" id="WP_309937774.1">
    <property type="nucleotide sequence ID" value="NZ_AP025305.1"/>
</dbReference>
<keyword evidence="2" id="KW-0175">Coiled coil</keyword>
<organism evidence="3 4">
    <name type="scientific">Aureibacter tunicatorum</name>
    <dbReference type="NCBI Taxonomy" id="866807"/>
    <lineage>
        <taxon>Bacteria</taxon>
        <taxon>Pseudomonadati</taxon>
        <taxon>Bacteroidota</taxon>
        <taxon>Cytophagia</taxon>
        <taxon>Cytophagales</taxon>
        <taxon>Persicobacteraceae</taxon>
        <taxon>Aureibacter</taxon>
    </lineage>
</organism>
<accession>A0AAE3XKH5</accession>
<dbReference type="PROSITE" id="PS51257">
    <property type="entry name" value="PROKAR_LIPOPROTEIN"/>
    <property type="match status" value="1"/>
</dbReference>
<evidence type="ECO:0000256" key="2">
    <source>
        <dbReference type="SAM" id="Coils"/>
    </source>
</evidence>
<dbReference type="PANTHER" id="PTHR30469:SF15">
    <property type="entry name" value="HLYD FAMILY OF SECRETION PROTEINS"/>
    <property type="match status" value="1"/>
</dbReference>
<gene>
    <name evidence="3" type="ORF">HNQ88_001269</name>
</gene>
<protein>
    <submittedName>
        <fullName evidence="3">RND family efflux transporter MFP subunit</fullName>
    </submittedName>
</protein>